<sequence>MSSVSSIFARANLSISSEARAFRLHTSKLQQTCRAWDHLSKRQFSVSGSYGYSIFGGNRHQETNSRLVRLPKPEKKPPLKWESTQWPGVVHNLGATYFSRKSLPVPITYHRMLLEDENKKIKEDMCLLGSADSRLIHAESIKNYLHASTRGFASQLLLHGRGVKAYFEPAWPHLFIRLGVGSKPIDATSVAVRYPKEVRVYVDKSGNFLTIHGTDKCKVGNITARLLQIVKANPYTMKGGHLAFQPIKQKFTKKK</sequence>
<dbReference type="InterPro" id="IPR036789">
    <property type="entry name" value="Ribosomal_uL6-like_a/b-dom_sf"/>
</dbReference>
<organism evidence="1 2">
    <name type="scientific">Cardiosporidium cionae</name>
    <dbReference type="NCBI Taxonomy" id="476202"/>
    <lineage>
        <taxon>Eukaryota</taxon>
        <taxon>Sar</taxon>
        <taxon>Alveolata</taxon>
        <taxon>Apicomplexa</taxon>
        <taxon>Aconoidasida</taxon>
        <taxon>Nephromycida</taxon>
        <taxon>Cardiosporidium</taxon>
    </lineage>
</organism>
<reference evidence="1 2" key="1">
    <citation type="journal article" date="2020" name="bioRxiv">
        <title>Metabolic contributions of an alphaproteobacterial endosymbiont in the apicomplexan Cardiosporidium cionae.</title>
        <authorList>
            <person name="Hunter E.S."/>
            <person name="Paight C.J."/>
            <person name="Lane C.E."/>
        </authorList>
    </citation>
    <scope>NUCLEOTIDE SEQUENCE [LARGE SCALE GENOMIC DNA]</scope>
    <source>
        <strain evidence="1">ESH_2018</strain>
    </source>
</reference>
<dbReference type="SUPFAM" id="SSF56053">
    <property type="entry name" value="Ribosomal protein L6"/>
    <property type="match status" value="1"/>
</dbReference>
<protein>
    <submittedName>
        <fullName evidence="1">HECT-domain (Ubiquitin-transferase) domain-containing protein</fullName>
    </submittedName>
</protein>
<name>A0ABQ7J723_9APIC</name>
<dbReference type="Proteomes" id="UP000823046">
    <property type="component" value="Unassembled WGS sequence"/>
</dbReference>
<accession>A0ABQ7J723</accession>
<proteinExistence type="predicted"/>
<dbReference type="Gene3D" id="3.90.930.12">
    <property type="entry name" value="Ribosomal protein L6, alpha-beta domain"/>
    <property type="match status" value="1"/>
</dbReference>
<keyword evidence="2" id="KW-1185">Reference proteome</keyword>
<gene>
    <name evidence="1" type="ORF">IE077_000658</name>
</gene>
<dbReference type="EMBL" id="JADAQX010000614">
    <property type="protein sequence ID" value="KAF8819753.1"/>
    <property type="molecule type" value="Genomic_DNA"/>
</dbReference>
<comment type="caution">
    <text evidence="1">The sequence shown here is derived from an EMBL/GenBank/DDBJ whole genome shotgun (WGS) entry which is preliminary data.</text>
</comment>
<evidence type="ECO:0000313" key="1">
    <source>
        <dbReference type="EMBL" id="KAF8819753.1"/>
    </source>
</evidence>
<evidence type="ECO:0000313" key="2">
    <source>
        <dbReference type="Proteomes" id="UP000823046"/>
    </source>
</evidence>